<sequence length="89" mass="9979">MEIVSSFSVGLDKIDLVRCKEVEPECDLMMVMLRATYAKSASKNVESKNENPRLIEEKNIELEVGDKQKSKIGVVEGGLTMYTEVSTKH</sequence>
<reference evidence="1 2" key="1">
    <citation type="journal article" date="2023" name="BMC Biotechnol.">
        <title>Vitis rotundifolia cv Carlos genome sequencing.</title>
        <authorList>
            <person name="Huff M."/>
            <person name="Hulse-Kemp A."/>
            <person name="Scheffler B."/>
            <person name="Youngblood R."/>
            <person name="Simpson S."/>
            <person name="Babiker E."/>
            <person name="Staton M."/>
        </authorList>
    </citation>
    <scope>NUCLEOTIDE SEQUENCE [LARGE SCALE GENOMIC DNA]</scope>
    <source>
        <tissue evidence="1">Leaf</tissue>
    </source>
</reference>
<keyword evidence="2" id="KW-1185">Reference proteome</keyword>
<protein>
    <submittedName>
        <fullName evidence="1">Uncharacterized protein</fullName>
    </submittedName>
</protein>
<dbReference type="AlphaFoldDB" id="A0AA38ZQI6"/>
<accession>A0AA38ZQI6</accession>
<dbReference type="Proteomes" id="UP001168098">
    <property type="component" value="Unassembled WGS sequence"/>
</dbReference>
<evidence type="ECO:0000313" key="1">
    <source>
        <dbReference type="EMBL" id="KAJ9692937.1"/>
    </source>
</evidence>
<gene>
    <name evidence="1" type="ORF">PVL29_011859</name>
</gene>
<proteinExistence type="predicted"/>
<dbReference type="EMBL" id="JARBHA010000009">
    <property type="protein sequence ID" value="KAJ9692937.1"/>
    <property type="molecule type" value="Genomic_DNA"/>
</dbReference>
<comment type="caution">
    <text evidence="1">The sequence shown here is derived from an EMBL/GenBank/DDBJ whole genome shotgun (WGS) entry which is preliminary data.</text>
</comment>
<name>A0AA38ZQI6_VITRO</name>
<organism evidence="1 2">
    <name type="scientific">Vitis rotundifolia</name>
    <name type="common">Muscadine grape</name>
    <dbReference type="NCBI Taxonomy" id="103349"/>
    <lineage>
        <taxon>Eukaryota</taxon>
        <taxon>Viridiplantae</taxon>
        <taxon>Streptophyta</taxon>
        <taxon>Embryophyta</taxon>
        <taxon>Tracheophyta</taxon>
        <taxon>Spermatophyta</taxon>
        <taxon>Magnoliopsida</taxon>
        <taxon>eudicotyledons</taxon>
        <taxon>Gunneridae</taxon>
        <taxon>Pentapetalae</taxon>
        <taxon>rosids</taxon>
        <taxon>Vitales</taxon>
        <taxon>Vitaceae</taxon>
        <taxon>Viteae</taxon>
        <taxon>Vitis</taxon>
    </lineage>
</organism>
<evidence type="ECO:0000313" key="2">
    <source>
        <dbReference type="Proteomes" id="UP001168098"/>
    </source>
</evidence>